<reference evidence="10" key="1">
    <citation type="submission" date="2023-07" db="EMBL/GenBank/DDBJ databases">
        <title>Conexibacter stalactiti sp. nov., isolated from stalactites in a lava cave and emended description of the genus Conexibacter.</title>
        <authorList>
            <person name="Lee S.D."/>
        </authorList>
    </citation>
    <scope>NUCLEOTIDE SEQUENCE [LARGE SCALE GENOMIC DNA]</scope>
    <source>
        <strain evidence="10">KCTC 39840</strain>
    </source>
</reference>
<accession>A0ABU4HQ05</accession>
<comment type="similarity">
    <text evidence="2 5">Belongs to the RecX family.</text>
</comment>
<sequence>MQRTGSEAAEQVEAADLGAPVERDTRTKERALDPALRLQNALDMAFRYLGPRARTEVEMRRYLEGKRVEPETIEQALTSLREQDYLNDVRFAREFSEDKRLLEEWGADRIERRLLALGVPIGIVREAVGARGRDDEREAAMALVRRRFPALENDPRELKRAIGVLARKGYDSELAWDVVRAHARGGDVFD</sequence>
<feature type="domain" description="RecX first three-helical" evidence="8">
    <location>
        <begin position="41"/>
        <end position="79"/>
    </location>
</feature>
<evidence type="ECO:0000259" key="8">
    <source>
        <dbReference type="Pfam" id="PF21982"/>
    </source>
</evidence>
<comment type="caution">
    <text evidence="9">The sequence shown here is derived from an EMBL/GenBank/DDBJ whole genome shotgun (WGS) entry which is preliminary data.</text>
</comment>
<gene>
    <name evidence="5" type="primary">recX</name>
    <name evidence="9" type="ORF">R7226_13675</name>
</gene>
<dbReference type="InterPro" id="IPR036388">
    <property type="entry name" value="WH-like_DNA-bd_sf"/>
</dbReference>
<dbReference type="Gene3D" id="1.10.10.10">
    <property type="entry name" value="Winged helix-like DNA-binding domain superfamily/Winged helix DNA-binding domain"/>
    <property type="match status" value="2"/>
</dbReference>
<dbReference type="Pfam" id="PF21981">
    <property type="entry name" value="RecX_HTH3"/>
    <property type="match status" value="1"/>
</dbReference>
<name>A0ABU4HQ05_9ACTN</name>
<evidence type="ECO:0000256" key="2">
    <source>
        <dbReference type="ARBA" id="ARBA00009695"/>
    </source>
</evidence>
<comment type="function">
    <text evidence="5">Modulates RecA activity.</text>
</comment>
<dbReference type="Proteomes" id="UP001284601">
    <property type="component" value="Unassembled WGS sequence"/>
</dbReference>
<protein>
    <recommendedName>
        <fullName evidence="3 5">Regulatory protein RecX</fullName>
    </recommendedName>
</protein>
<organism evidence="9 10">
    <name type="scientific">Conexibacter stalactiti</name>
    <dbReference type="NCBI Taxonomy" id="1940611"/>
    <lineage>
        <taxon>Bacteria</taxon>
        <taxon>Bacillati</taxon>
        <taxon>Actinomycetota</taxon>
        <taxon>Thermoleophilia</taxon>
        <taxon>Solirubrobacterales</taxon>
        <taxon>Conexibacteraceae</taxon>
        <taxon>Conexibacter</taxon>
    </lineage>
</organism>
<keyword evidence="4 5" id="KW-0963">Cytoplasm</keyword>
<dbReference type="Pfam" id="PF21982">
    <property type="entry name" value="RecX_HTH1"/>
    <property type="match status" value="1"/>
</dbReference>
<dbReference type="HAMAP" id="MF_01114">
    <property type="entry name" value="RecX"/>
    <property type="match status" value="1"/>
</dbReference>
<dbReference type="PANTHER" id="PTHR33602:SF1">
    <property type="entry name" value="REGULATORY PROTEIN RECX FAMILY PROTEIN"/>
    <property type="match status" value="1"/>
</dbReference>
<evidence type="ECO:0000256" key="1">
    <source>
        <dbReference type="ARBA" id="ARBA00004496"/>
    </source>
</evidence>
<dbReference type="InterPro" id="IPR003783">
    <property type="entry name" value="Regulatory_RecX"/>
</dbReference>
<evidence type="ECO:0000256" key="6">
    <source>
        <dbReference type="SAM" id="MobiDB-lite"/>
    </source>
</evidence>
<feature type="domain" description="RecX third three-helical" evidence="7">
    <location>
        <begin position="135"/>
        <end position="179"/>
    </location>
</feature>
<proteinExistence type="inferred from homology"/>
<dbReference type="EMBL" id="JAWSTH010000032">
    <property type="protein sequence ID" value="MDW5595393.1"/>
    <property type="molecule type" value="Genomic_DNA"/>
</dbReference>
<feature type="region of interest" description="Disordered" evidence="6">
    <location>
        <begin position="1"/>
        <end position="30"/>
    </location>
</feature>
<evidence type="ECO:0000259" key="7">
    <source>
        <dbReference type="Pfam" id="PF21981"/>
    </source>
</evidence>
<evidence type="ECO:0000256" key="3">
    <source>
        <dbReference type="ARBA" id="ARBA00018111"/>
    </source>
</evidence>
<comment type="subcellular location">
    <subcellularLocation>
        <location evidence="1 5">Cytoplasm</location>
    </subcellularLocation>
</comment>
<evidence type="ECO:0000313" key="10">
    <source>
        <dbReference type="Proteomes" id="UP001284601"/>
    </source>
</evidence>
<evidence type="ECO:0000256" key="5">
    <source>
        <dbReference type="HAMAP-Rule" id="MF_01114"/>
    </source>
</evidence>
<keyword evidence="10" id="KW-1185">Reference proteome</keyword>
<dbReference type="InterPro" id="IPR053926">
    <property type="entry name" value="RecX_HTH_1st"/>
</dbReference>
<feature type="compositionally biased region" description="Basic and acidic residues" evidence="6">
    <location>
        <begin position="21"/>
        <end position="30"/>
    </location>
</feature>
<evidence type="ECO:0000313" key="9">
    <source>
        <dbReference type="EMBL" id="MDW5595393.1"/>
    </source>
</evidence>
<evidence type="ECO:0000256" key="4">
    <source>
        <dbReference type="ARBA" id="ARBA00022490"/>
    </source>
</evidence>
<dbReference type="PANTHER" id="PTHR33602">
    <property type="entry name" value="REGULATORY PROTEIN RECX FAMILY PROTEIN"/>
    <property type="match status" value="1"/>
</dbReference>
<dbReference type="RefSeq" id="WP_318597727.1">
    <property type="nucleotide sequence ID" value="NZ_JAWSTH010000032.1"/>
</dbReference>
<dbReference type="InterPro" id="IPR053925">
    <property type="entry name" value="RecX_HTH_3rd"/>
</dbReference>